<name>A0A2A9NDS6_9AGAR</name>
<dbReference type="InterPro" id="IPR045379">
    <property type="entry name" value="Crinkler_N"/>
</dbReference>
<dbReference type="Gene3D" id="1.10.510.10">
    <property type="entry name" value="Transferase(Phosphotransferase) domain 1"/>
    <property type="match status" value="1"/>
</dbReference>
<sequence>MSSTNSGIPSLSLFCLVVDNKNNVMHHLGVNATGDDLINSLKGRIYNKLGSVKEYLEPYQLTLWKVLQPVPAMYAYKDHERLNEFFGQFMDNPAIAQEMHPASRVSNYFSAIPTAGELHMVIQIPVPMVLVGRKRKRKESEFDDISLKLLERWQTPLPSLPPLELKAALFLFGMITLERSSQDAFMEFASFVITIKTTGNFRPDFGLLINRSCIFRGEEKQPTYLGSSPRDDLREYTRWVYDPTPYILGYYAVGTKITFVAMERHPAPRRSVVVRNILTTDLSTRRGRIDHLTKMIRLVSILCSLEKVVPKYADFDMFPDYLESGKTIDFFKYAIRKTYPLKNRNRVAFLQDIYKLLVENKYQIEGPKSVDDVKRAVICVLEALEVLHIEPKILHRDIRWPNVMRSNEDPRNWFLIDWEEATQEPTRATPNLRSRTHASQVFVDGHGTEVDIWGVGRLITAAGMYYLPDNLFSVGQKMMDGSIQSATQALEELRALED</sequence>
<evidence type="ECO:0000256" key="2">
    <source>
        <dbReference type="ARBA" id="ARBA00004613"/>
    </source>
</evidence>
<comment type="subcellular location">
    <subcellularLocation>
        <location evidence="1">Host cell</location>
    </subcellularLocation>
    <subcellularLocation>
        <location evidence="2">Secreted</location>
    </subcellularLocation>
</comment>
<evidence type="ECO:0000259" key="4">
    <source>
        <dbReference type="PROSITE" id="PS50011"/>
    </source>
</evidence>
<dbReference type="GO" id="GO:0043657">
    <property type="term" value="C:host cell"/>
    <property type="evidence" value="ECO:0007669"/>
    <property type="project" value="UniProtKB-SubCell"/>
</dbReference>
<dbReference type="EMBL" id="KZ302110">
    <property type="protein sequence ID" value="PFH47454.1"/>
    <property type="molecule type" value="Genomic_DNA"/>
</dbReference>
<dbReference type="GO" id="GO:0005524">
    <property type="term" value="F:ATP binding"/>
    <property type="evidence" value="ECO:0007669"/>
    <property type="project" value="InterPro"/>
</dbReference>
<dbReference type="SUPFAM" id="SSF56112">
    <property type="entry name" value="Protein kinase-like (PK-like)"/>
    <property type="match status" value="1"/>
</dbReference>
<protein>
    <recommendedName>
        <fullName evidence="4">Protein kinase domain-containing protein</fullName>
    </recommendedName>
</protein>
<evidence type="ECO:0000313" key="6">
    <source>
        <dbReference type="Proteomes" id="UP000242287"/>
    </source>
</evidence>
<dbReference type="InterPro" id="IPR000719">
    <property type="entry name" value="Prot_kinase_dom"/>
</dbReference>
<organism evidence="5 6">
    <name type="scientific">Amanita thiersii Skay4041</name>
    <dbReference type="NCBI Taxonomy" id="703135"/>
    <lineage>
        <taxon>Eukaryota</taxon>
        <taxon>Fungi</taxon>
        <taxon>Dikarya</taxon>
        <taxon>Basidiomycota</taxon>
        <taxon>Agaricomycotina</taxon>
        <taxon>Agaricomycetes</taxon>
        <taxon>Agaricomycetidae</taxon>
        <taxon>Agaricales</taxon>
        <taxon>Pluteineae</taxon>
        <taxon>Amanitaceae</taxon>
        <taxon>Amanita</taxon>
    </lineage>
</organism>
<dbReference type="OrthoDB" id="2379186at2759"/>
<keyword evidence="6" id="KW-1185">Reference proteome</keyword>
<dbReference type="InterPro" id="IPR011009">
    <property type="entry name" value="Kinase-like_dom_sf"/>
</dbReference>
<feature type="domain" description="Protein kinase" evidence="4">
    <location>
        <begin position="242"/>
        <end position="498"/>
    </location>
</feature>
<dbReference type="Pfam" id="PF20147">
    <property type="entry name" value="Crinkler"/>
    <property type="match status" value="1"/>
</dbReference>
<reference evidence="5 6" key="1">
    <citation type="submission" date="2014-02" db="EMBL/GenBank/DDBJ databases">
        <title>Transposable element dynamics among asymbiotic and ectomycorrhizal Amanita fungi.</title>
        <authorList>
            <consortium name="DOE Joint Genome Institute"/>
            <person name="Hess J."/>
            <person name="Skrede I."/>
            <person name="Wolfe B."/>
            <person name="LaButti K."/>
            <person name="Ohm R.A."/>
            <person name="Grigoriev I.V."/>
            <person name="Pringle A."/>
        </authorList>
    </citation>
    <scope>NUCLEOTIDE SEQUENCE [LARGE SCALE GENOMIC DNA]</scope>
    <source>
        <strain evidence="5 6">SKay4041</strain>
    </source>
</reference>
<dbReference type="GO" id="GO:0004672">
    <property type="term" value="F:protein kinase activity"/>
    <property type="evidence" value="ECO:0007669"/>
    <property type="project" value="InterPro"/>
</dbReference>
<dbReference type="Proteomes" id="UP000242287">
    <property type="component" value="Unassembled WGS sequence"/>
</dbReference>
<gene>
    <name evidence="5" type="ORF">AMATHDRAFT_42919</name>
</gene>
<evidence type="ECO:0000256" key="1">
    <source>
        <dbReference type="ARBA" id="ARBA00004340"/>
    </source>
</evidence>
<evidence type="ECO:0000256" key="3">
    <source>
        <dbReference type="ARBA" id="ARBA00022525"/>
    </source>
</evidence>
<accession>A0A2A9NDS6</accession>
<dbReference type="PROSITE" id="PS50011">
    <property type="entry name" value="PROTEIN_KINASE_DOM"/>
    <property type="match status" value="1"/>
</dbReference>
<evidence type="ECO:0000313" key="5">
    <source>
        <dbReference type="EMBL" id="PFH47454.1"/>
    </source>
</evidence>
<keyword evidence="3" id="KW-0964">Secreted</keyword>
<proteinExistence type="predicted"/>
<dbReference type="AlphaFoldDB" id="A0A2A9NDS6"/>
<dbReference type="GO" id="GO:0005576">
    <property type="term" value="C:extracellular region"/>
    <property type="evidence" value="ECO:0007669"/>
    <property type="project" value="UniProtKB-SubCell"/>
</dbReference>